<keyword evidence="3" id="KW-1185">Reference proteome</keyword>
<proteinExistence type="predicted"/>
<evidence type="ECO:0000256" key="1">
    <source>
        <dbReference type="SAM" id="MobiDB-lite"/>
    </source>
</evidence>
<name>A0A368F417_ANCCA</name>
<sequence length="77" mass="8599">MSQASYSELNFKHHSANTQVQQQRSSGTQGAMRNQLFSQVGGSGQCQSSMVGPMQMSYYDKHTQFKLLNKPKNNQGI</sequence>
<evidence type="ECO:0000313" key="3">
    <source>
        <dbReference type="Proteomes" id="UP000252519"/>
    </source>
</evidence>
<reference evidence="2 3" key="1">
    <citation type="submission" date="2014-10" db="EMBL/GenBank/DDBJ databases">
        <title>Draft genome of the hookworm Ancylostoma caninum.</title>
        <authorList>
            <person name="Mitreva M."/>
        </authorList>
    </citation>
    <scope>NUCLEOTIDE SEQUENCE [LARGE SCALE GENOMIC DNA]</scope>
    <source>
        <strain evidence="2 3">Baltimore</strain>
    </source>
</reference>
<protein>
    <submittedName>
        <fullName evidence="2">Uncharacterized protein</fullName>
    </submittedName>
</protein>
<feature type="region of interest" description="Disordered" evidence="1">
    <location>
        <begin position="1"/>
        <end position="48"/>
    </location>
</feature>
<dbReference type="Proteomes" id="UP000252519">
    <property type="component" value="Unassembled WGS sequence"/>
</dbReference>
<dbReference type="EMBL" id="JOJR01005820">
    <property type="protein sequence ID" value="RCN26854.1"/>
    <property type="molecule type" value="Genomic_DNA"/>
</dbReference>
<comment type="caution">
    <text evidence="2">The sequence shown here is derived from an EMBL/GenBank/DDBJ whole genome shotgun (WGS) entry which is preliminary data.</text>
</comment>
<gene>
    <name evidence="2" type="ORF">ANCCAN_27418</name>
</gene>
<organism evidence="2 3">
    <name type="scientific">Ancylostoma caninum</name>
    <name type="common">Dog hookworm</name>
    <dbReference type="NCBI Taxonomy" id="29170"/>
    <lineage>
        <taxon>Eukaryota</taxon>
        <taxon>Metazoa</taxon>
        <taxon>Ecdysozoa</taxon>
        <taxon>Nematoda</taxon>
        <taxon>Chromadorea</taxon>
        <taxon>Rhabditida</taxon>
        <taxon>Rhabditina</taxon>
        <taxon>Rhabditomorpha</taxon>
        <taxon>Strongyloidea</taxon>
        <taxon>Ancylostomatidae</taxon>
        <taxon>Ancylostomatinae</taxon>
        <taxon>Ancylostoma</taxon>
    </lineage>
</organism>
<accession>A0A368F417</accession>
<dbReference type="AlphaFoldDB" id="A0A368F417"/>
<feature type="compositionally biased region" description="Polar residues" evidence="1">
    <location>
        <begin position="16"/>
        <end position="37"/>
    </location>
</feature>
<evidence type="ECO:0000313" key="2">
    <source>
        <dbReference type="EMBL" id="RCN26854.1"/>
    </source>
</evidence>